<feature type="coiled-coil region" evidence="5">
    <location>
        <begin position="650"/>
        <end position="684"/>
    </location>
</feature>
<dbReference type="AlphaFoldDB" id="A0A0C9RNZ0"/>
<dbReference type="PROSITE" id="PS50053">
    <property type="entry name" value="UBIQUITIN_2"/>
    <property type="match status" value="1"/>
</dbReference>
<dbReference type="Pfam" id="PF10377">
    <property type="entry name" value="ATG11"/>
    <property type="match status" value="1"/>
</dbReference>
<evidence type="ECO:0000256" key="5">
    <source>
        <dbReference type="SAM" id="Coils"/>
    </source>
</evidence>
<dbReference type="Pfam" id="PF04108">
    <property type="entry name" value="ATG17_like"/>
    <property type="match status" value="1"/>
</dbReference>
<dbReference type="GO" id="GO:0000422">
    <property type="term" value="P:autophagy of mitochondrion"/>
    <property type="evidence" value="ECO:0007669"/>
    <property type="project" value="TreeGrafter"/>
</dbReference>
<evidence type="ECO:0000256" key="4">
    <source>
        <dbReference type="ARBA" id="ARBA00023054"/>
    </source>
</evidence>
<dbReference type="GO" id="GO:1990316">
    <property type="term" value="C:Atg1/ULK1 kinase complex"/>
    <property type="evidence" value="ECO:0007669"/>
    <property type="project" value="TreeGrafter"/>
</dbReference>
<reference evidence="9" key="1">
    <citation type="submission" date="2015-02" db="EMBL/GenBank/DDBJ databases">
        <title>A transcriptome of Wollemia nobilis - a relic of Gondwana.</title>
        <authorList>
            <person name="Chia J.Y."/>
            <person name="Leong Y.S."/>
            <person name="Abdul Karim S."/>
            <person name="Wan Azmi N."/>
            <person name="Hercus R."/>
            <person name="Croft L."/>
        </authorList>
    </citation>
    <scope>NUCLEOTIDE SEQUENCE</scope>
    <source>
        <strain evidence="9">MaeBrown</strain>
        <tissue evidence="9">Leaf</tissue>
    </source>
</reference>
<evidence type="ECO:0000313" key="8">
    <source>
        <dbReference type="EMBL" id="JAG88545.1"/>
    </source>
</evidence>
<dbReference type="EMBL" id="GCHU01007267">
    <property type="protein sequence ID" value="JAG88546.1"/>
    <property type="molecule type" value="Transcribed_RNA"/>
</dbReference>
<organism evidence="9">
    <name type="scientific">Wollemia nobilis</name>
    <dbReference type="NCBI Taxonomy" id="56998"/>
    <lineage>
        <taxon>Eukaryota</taxon>
        <taxon>Viridiplantae</taxon>
        <taxon>Streptophyta</taxon>
        <taxon>Embryophyta</taxon>
        <taxon>Tracheophyta</taxon>
        <taxon>Spermatophyta</taxon>
        <taxon>Pinopsida</taxon>
        <taxon>Pinidae</taxon>
        <taxon>Conifers II</taxon>
        <taxon>Araucariales</taxon>
        <taxon>Araucariaceae</taxon>
        <taxon>Wollemia</taxon>
    </lineage>
</organism>
<evidence type="ECO:0000313" key="9">
    <source>
        <dbReference type="EMBL" id="JAG88546.1"/>
    </source>
</evidence>
<evidence type="ECO:0000256" key="3">
    <source>
        <dbReference type="ARBA" id="ARBA00023006"/>
    </source>
</evidence>
<proteinExistence type="predicted"/>
<dbReference type="GO" id="GO:0019901">
    <property type="term" value="F:protein kinase binding"/>
    <property type="evidence" value="ECO:0007669"/>
    <property type="project" value="TreeGrafter"/>
</dbReference>
<dbReference type="GO" id="GO:0034045">
    <property type="term" value="C:phagophore assembly site membrane"/>
    <property type="evidence" value="ECO:0007669"/>
    <property type="project" value="TreeGrafter"/>
</dbReference>
<dbReference type="CDD" id="cd17039">
    <property type="entry name" value="Ubl_ubiquitin_like"/>
    <property type="match status" value="1"/>
</dbReference>
<keyword evidence="1" id="KW-0813">Transport</keyword>
<dbReference type="PANTHER" id="PTHR13222">
    <property type="entry name" value="RB1-INDUCIBLE COILED-COIL"/>
    <property type="match status" value="1"/>
</dbReference>
<name>A0A0C9RNZ0_9CONI</name>
<dbReference type="PANTHER" id="PTHR13222:SF1">
    <property type="entry name" value="RB1-INDUCIBLE COILED-COIL PROTEIN 1"/>
    <property type="match status" value="1"/>
</dbReference>
<keyword evidence="2" id="KW-0653">Protein transport</keyword>
<dbReference type="SUPFAM" id="SSF54236">
    <property type="entry name" value="Ubiquitin-like"/>
    <property type="match status" value="1"/>
</dbReference>
<sequence length="1149" mass="128680">MEMTSSLVSEDFVPGRRLVVHVAENGHSFEIDCEPRTSVEAVQQSLASMAGVPVSEQLLICGETKLESQRSLGSYKLPCDGHDVFLYNRVRLMADCPPPPPDNIEWPEVSIPQIPSSSKNPHPLDDAADPAVKALGSYERQFKYHFQKAHAIYIGSQTGIDLSKRLLQEQQVQGKALETARANLEHCYKMIHQMYVEFMKQFDQQHRYHGDLISNFQKTIDRLRVIKLHPNLQTERYKCLLDFVREEYRSPKCLEACIASHEQFEAKVSQFKSVYAELQVRVDDLFRAQSFVNVRHVEDMIRKQKQIFQEQIIILQALGKDVNTVKKLVEDCLSSRISASSVRPHDAVSALGQYYEVHDKSYLPRMEARSRDVSKLFESCKAKKHEMSMCIHTSMQKVASLQFSIRDVRYQLLAFKEAMQRQDGIFSKLKVVRKIGSAYRACLAEVVRRKAFLKLYMGQAGQLAEKLASRRELERSRRREFLNLQSEYIPQDVLDALGLFDTPSQCVVNLAPFDSSLLDIDVADLECYAPESLVGLLPKSDQNAQGKGLLSTSNSSYQSGNGDESSVSTQKQYETGMTDEECDSEPILGTTEMEVENAWLKAELASAIAFISSFAPDVYYDSVDESSMEGLLQKATEKTAQALHLKDGYVKHVENDLKLKQVQCARYEKRIQELEQRLSDQFIHLSKLSDRKNGLECPVSSVHALKTDDCKSETSVVTVDGMAPLVSPEPMDEGTCTSTDYMSALKTEHLNDQSGKFQESVDENMADLVGAIVPEAISTGTVPLGTSVLEISKEDSQDAARENTQQVECAAQSKTMSADSNMTHATEKINSAPEHREGRFLEIENALSEKTRACAAIETRLATVLEDFASVKRELEVSLKLLDESQMNCAHLENLLHEAREEAQTNLCAADRKAAEYNGLRASSVKLRALLERLRSCVASPNGGTTGFAESLRSLALSLGSSAANETGDDGCSEFRVCIKILAEKVGLLAQQRADFMERCNRAEAAQNHLSNELESNTELVKVLHAKHKMEKQVNKEKISFTRFVVQELAAFVPNAAGHYEAINRNCRNYFLSEESIALFADRTNGRHYIIGQIVHIERNIARRPDREFLVAPGSSSSSARSRFNPYGLPIGTEYFVVTVAMVPDTIHS</sequence>
<dbReference type="GO" id="GO:0034517">
    <property type="term" value="P:ribophagy"/>
    <property type="evidence" value="ECO:0007669"/>
    <property type="project" value="TreeGrafter"/>
</dbReference>
<evidence type="ECO:0000259" key="7">
    <source>
        <dbReference type="PROSITE" id="PS50053"/>
    </source>
</evidence>
<dbReference type="InterPro" id="IPR045326">
    <property type="entry name" value="ATG17-like_dom"/>
</dbReference>
<dbReference type="InterPro" id="IPR019460">
    <property type="entry name" value="Atg11_C"/>
</dbReference>
<feature type="compositionally biased region" description="Polar residues" evidence="6">
    <location>
        <begin position="545"/>
        <end position="575"/>
    </location>
</feature>
<dbReference type="GO" id="GO:0061709">
    <property type="term" value="P:reticulophagy"/>
    <property type="evidence" value="ECO:0007669"/>
    <property type="project" value="TreeGrafter"/>
</dbReference>
<dbReference type="GO" id="GO:0034727">
    <property type="term" value="P:piecemeal microautophagy of the nucleus"/>
    <property type="evidence" value="ECO:0007669"/>
    <property type="project" value="TreeGrafter"/>
</dbReference>
<keyword evidence="3" id="KW-0072">Autophagy</keyword>
<dbReference type="InterPro" id="IPR029071">
    <property type="entry name" value="Ubiquitin-like_domsf"/>
</dbReference>
<dbReference type="GO" id="GO:0000045">
    <property type="term" value="P:autophagosome assembly"/>
    <property type="evidence" value="ECO:0007669"/>
    <property type="project" value="InterPro"/>
</dbReference>
<evidence type="ECO:0000256" key="2">
    <source>
        <dbReference type="ARBA" id="ARBA00022927"/>
    </source>
</evidence>
<dbReference type="GO" id="GO:0015031">
    <property type="term" value="P:protein transport"/>
    <property type="evidence" value="ECO:0007669"/>
    <property type="project" value="UniProtKB-KW"/>
</dbReference>
<protein>
    <submittedName>
        <fullName evidence="9">TSA: Wollemia nobilis Ref_Wollemi_Transcript_7313_3797 transcribed RNA sequence</fullName>
    </submittedName>
    <submittedName>
        <fullName evidence="8">TSA: Wollemia nobilis Ref_Wollemi_Transcript_7314_3996 transcribed RNA sequence</fullName>
    </submittedName>
</protein>
<keyword evidence="4 5" id="KW-0175">Coiled coil</keyword>
<dbReference type="InterPro" id="IPR040040">
    <property type="entry name" value="ATG11"/>
</dbReference>
<dbReference type="EMBL" id="GCHU01007268">
    <property type="protein sequence ID" value="JAG88545.1"/>
    <property type="molecule type" value="Transcribed_RNA"/>
</dbReference>
<feature type="domain" description="Ubiquitin-like" evidence="7">
    <location>
        <begin position="16"/>
        <end position="77"/>
    </location>
</feature>
<evidence type="ECO:0000256" key="1">
    <source>
        <dbReference type="ARBA" id="ARBA00022448"/>
    </source>
</evidence>
<accession>A0A0C9RNZ0</accession>
<feature type="region of interest" description="Disordered" evidence="6">
    <location>
        <begin position="545"/>
        <end position="585"/>
    </location>
</feature>
<dbReference type="GO" id="GO:0060090">
    <property type="term" value="F:molecular adaptor activity"/>
    <property type="evidence" value="ECO:0007669"/>
    <property type="project" value="TreeGrafter"/>
</dbReference>
<dbReference type="Gene3D" id="3.10.20.90">
    <property type="entry name" value="Phosphatidylinositol 3-kinase Catalytic Subunit, Chain A, domain 1"/>
    <property type="match status" value="1"/>
</dbReference>
<dbReference type="InterPro" id="IPR000626">
    <property type="entry name" value="Ubiquitin-like_dom"/>
</dbReference>
<evidence type="ECO:0000256" key="6">
    <source>
        <dbReference type="SAM" id="MobiDB-lite"/>
    </source>
</evidence>